<feature type="non-terminal residue" evidence="1">
    <location>
        <position position="38"/>
    </location>
</feature>
<sequence>MILPGQRLPIVIAMRPVDFRRGHDGLAATIQNELGLDP</sequence>
<evidence type="ECO:0000313" key="1">
    <source>
        <dbReference type="EMBL" id="PHP28721.1"/>
    </source>
</evidence>
<evidence type="ECO:0008006" key="3">
    <source>
        <dbReference type="Google" id="ProtNLM"/>
    </source>
</evidence>
<evidence type="ECO:0000313" key="2">
    <source>
        <dbReference type="Proteomes" id="UP000221860"/>
    </source>
</evidence>
<accession>A0A2G1MIZ8</accession>
<keyword evidence="2" id="KW-1185">Reference proteome</keyword>
<protein>
    <recommendedName>
        <fullName evidence="3">Transposase</fullName>
    </recommendedName>
</protein>
<dbReference type="Proteomes" id="UP000221860">
    <property type="component" value="Unassembled WGS sequence"/>
</dbReference>
<dbReference type="AlphaFoldDB" id="A0A2G1MIZ8"/>
<gene>
    <name evidence="1" type="ORF">CJ301_04590</name>
</gene>
<dbReference type="EMBL" id="NQWH01000005">
    <property type="protein sequence ID" value="PHP28721.1"/>
    <property type="molecule type" value="Genomic_DNA"/>
</dbReference>
<comment type="caution">
    <text evidence="1">The sequence shown here is derived from an EMBL/GenBank/DDBJ whole genome shotgun (WGS) entry which is preliminary data.</text>
</comment>
<organism evidence="1 2">
    <name type="scientific">Limimaricola cinnabarinus</name>
    <dbReference type="NCBI Taxonomy" id="1125964"/>
    <lineage>
        <taxon>Bacteria</taxon>
        <taxon>Pseudomonadati</taxon>
        <taxon>Pseudomonadota</taxon>
        <taxon>Alphaproteobacteria</taxon>
        <taxon>Rhodobacterales</taxon>
        <taxon>Paracoccaceae</taxon>
        <taxon>Limimaricola</taxon>
    </lineage>
</organism>
<reference evidence="1 2" key="1">
    <citation type="submission" date="2017-08" db="EMBL/GenBank/DDBJ databases">
        <title>Draft Genome Sequence of Loktanella cinnabarina Strain XM1, Isolated from Coastal Surface Water.</title>
        <authorList>
            <person name="Ma R."/>
            <person name="Wang J."/>
            <person name="Wang Q."/>
            <person name="Ma Z."/>
            <person name="Li J."/>
            <person name="Chen L."/>
        </authorList>
    </citation>
    <scope>NUCLEOTIDE SEQUENCE [LARGE SCALE GENOMIC DNA]</scope>
    <source>
        <strain evidence="1 2">XM1</strain>
    </source>
</reference>
<name>A0A2G1MIZ8_9RHOB</name>
<proteinExistence type="predicted"/>